<dbReference type="KEGG" id="caby:Cabys_3171"/>
<dbReference type="eggNOG" id="COG0015">
    <property type="taxonomic scope" value="Bacteria"/>
</dbReference>
<dbReference type="Gene3D" id="1.10.40.30">
    <property type="entry name" value="Fumarase/aspartase (C-terminal domain)"/>
    <property type="match status" value="1"/>
</dbReference>
<keyword evidence="7 13" id="KW-0456">Lyase</keyword>
<dbReference type="InterPro" id="IPR020557">
    <property type="entry name" value="Fumarate_lyase_CS"/>
</dbReference>
<evidence type="ECO:0000256" key="10">
    <source>
        <dbReference type="ARBA" id="ARBA00030717"/>
    </source>
</evidence>
<comment type="similarity">
    <text evidence="3 13">Belongs to the lyase 1 family. Adenylosuccinate lyase subfamily.</text>
</comment>
<dbReference type="GO" id="GO:0044208">
    <property type="term" value="P:'de novo' AMP biosynthetic process"/>
    <property type="evidence" value="ECO:0007669"/>
    <property type="project" value="UniProtKB-UniPathway"/>
</dbReference>
<evidence type="ECO:0000313" key="17">
    <source>
        <dbReference type="EMBL" id="EHO40012.1"/>
    </source>
</evidence>
<evidence type="ECO:0000256" key="6">
    <source>
        <dbReference type="ARBA" id="ARBA00022755"/>
    </source>
</evidence>
<dbReference type="PRINTS" id="PR00149">
    <property type="entry name" value="FUMRATELYASE"/>
</dbReference>
<dbReference type="InterPro" id="IPR047136">
    <property type="entry name" value="PurB_bact"/>
</dbReference>
<dbReference type="Proteomes" id="UP000004671">
    <property type="component" value="Chromosome"/>
</dbReference>
<reference evidence="16 19" key="2">
    <citation type="submission" date="2016-11" db="EMBL/GenBank/DDBJ databases">
        <title>Genomic analysis of Caldithrix abyssi and proposal of a novel bacterial phylum Caldithrichaeota.</title>
        <authorList>
            <person name="Kublanov I."/>
            <person name="Sigalova O."/>
            <person name="Gavrilov S."/>
            <person name="Lebedinsky A."/>
            <person name="Ivanova N."/>
            <person name="Daum C."/>
            <person name="Reddy T."/>
            <person name="Klenk H.P."/>
            <person name="Goker M."/>
            <person name="Reva O."/>
            <person name="Miroshnichenko M."/>
            <person name="Kyprides N."/>
            <person name="Woyke T."/>
            <person name="Gelfand M."/>
        </authorList>
    </citation>
    <scope>NUCLEOTIDE SEQUENCE [LARGE SCALE GENOMIC DNA]</scope>
    <source>
        <strain evidence="16 19">LF13</strain>
    </source>
</reference>
<dbReference type="Pfam" id="PF08328">
    <property type="entry name" value="ASL_C"/>
    <property type="match status" value="1"/>
</dbReference>
<name>H1XQC5_CALAY</name>
<protein>
    <recommendedName>
        <fullName evidence="5 12">Adenylosuccinate lyase</fullName>
        <shortName evidence="13">ASL</shortName>
        <ecNumber evidence="4 12">4.3.2.2</ecNumber>
    </recommendedName>
    <alternativeName>
        <fullName evidence="10 13">Adenylosuccinase</fullName>
    </alternativeName>
</protein>
<sequence>MPIENSEDAKRAFAISPLDGRYAGRLQHLSAYFSEFALMRARVQIELHFLKALDSTGLFPGLNQAERQKIEFYLSHFSKDDYRRIKEIEQKLNHDVKSCEVFLRQSLELRNPNMIHFGLTSEDVNNLAYSLLFREYLHNEQLPLLEKLLRQLLEFVKKWKDVPFPARTHGQMASPTTAGKELAVYLNRLFRVYKDLKGFRFPAKLNGATGNFSAFKAAFTDYDWLTFSRNFLQELGFEANLVTTQIEDHDGWARYLNLTKLLDNIVLDLDRDMWLYLTLGYFLLEADPGAVGSSTMPHKVNPINFENSEGNLQVALALLNGITDKLGNSRLQRDLSDSTVTRNIGVALAHGHLALMETLRGLSRLQVNRAYCLSELKRHPELLAEPIQTILRREGVEDPYNLLKEMTRGRTISEDDLQKFIEGLPVREEVKQELLALDVTTYVGDAPRICQLVIEEAEKAL</sequence>
<evidence type="ECO:0000256" key="9">
    <source>
        <dbReference type="ARBA" id="ARBA00025012"/>
    </source>
</evidence>
<evidence type="ECO:0000256" key="7">
    <source>
        <dbReference type="ARBA" id="ARBA00023239"/>
    </source>
</evidence>
<dbReference type="NCBIfam" id="TIGR00928">
    <property type="entry name" value="purB"/>
    <property type="match status" value="1"/>
</dbReference>
<dbReference type="FunCoup" id="H1XQC5">
    <property type="interactions" value="550"/>
</dbReference>
<dbReference type="PANTHER" id="PTHR43411">
    <property type="entry name" value="ADENYLOSUCCINATE LYASE"/>
    <property type="match status" value="1"/>
</dbReference>
<comment type="catalytic activity">
    <reaction evidence="8">
        <text>(2S)-2-[5-amino-1-(5-phospho-beta-D-ribosyl)imidazole-4-carboxamido]succinate = 5-amino-1-(5-phospho-beta-D-ribosyl)imidazole-4-carboxamide + fumarate</text>
        <dbReference type="Rhea" id="RHEA:23920"/>
        <dbReference type="ChEBI" id="CHEBI:29806"/>
        <dbReference type="ChEBI" id="CHEBI:58443"/>
        <dbReference type="ChEBI" id="CHEBI:58475"/>
        <dbReference type="EC" id="4.3.2.2"/>
    </reaction>
    <physiologicalReaction direction="left-to-right" evidence="8">
        <dbReference type="Rhea" id="RHEA:23921"/>
    </physiologicalReaction>
</comment>
<dbReference type="PANTHER" id="PTHR43411:SF1">
    <property type="entry name" value="ADENYLOSUCCINATE LYASE"/>
    <property type="match status" value="1"/>
</dbReference>
<evidence type="ECO:0000256" key="8">
    <source>
        <dbReference type="ARBA" id="ARBA00024477"/>
    </source>
</evidence>
<dbReference type="InParanoid" id="H1XQC5"/>
<evidence type="ECO:0000313" key="18">
    <source>
        <dbReference type="Proteomes" id="UP000004671"/>
    </source>
</evidence>
<evidence type="ECO:0000256" key="5">
    <source>
        <dbReference type="ARBA" id="ARBA00017058"/>
    </source>
</evidence>
<dbReference type="InterPro" id="IPR000362">
    <property type="entry name" value="Fumarate_lyase_fam"/>
</dbReference>
<gene>
    <name evidence="16" type="ORF">Cabys_3171</name>
    <name evidence="17" type="ORF">Calab_0367</name>
</gene>
<dbReference type="Proteomes" id="UP000183868">
    <property type="component" value="Chromosome"/>
</dbReference>
<keyword evidence="18" id="KW-1185">Reference proteome</keyword>
<evidence type="ECO:0000256" key="1">
    <source>
        <dbReference type="ARBA" id="ARBA00004706"/>
    </source>
</evidence>
<accession>H1XQC5</accession>
<comment type="catalytic activity">
    <reaction evidence="11">
        <text>N(6)-(1,2-dicarboxyethyl)-AMP = fumarate + AMP</text>
        <dbReference type="Rhea" id="RHEA:16853"/>
        <dbReference type="ChEBI" id="CHEBI:29806"/>
        <dbReference type="ChEBI" id="CHEBI:57567"/>
        <dbReference type="ChEBI" id="CHEBI:456215"/>
        <dbReference type="EC" id="4.3.2.2"/>
    </reaction>
    <physiologicalReaction direction="left-to-right" evidence="11">
        <dbReference type="Rhea" id="RHEA:16854"/>
    </physiologicalReaction>
</comment>
<dbReference type="PaxDb" id="880073-Calab_0367"/>
<evidence type="ECO:0000313" key="16">
    <source>
        <dbReference type="EMBL" id="APF19919.1"/>
    </source>
</evidence>
<reference evidence="17 18" key="1">
    <citation type="submission" date="2011-09" db="EMBL/GenBank/DDBJ databases">
        <title>The permanent draft genome of Caldithrix abyssi DSM 13497.</title>
        <authorList>
            <consortium name="US DOE Joint Genome Institute (JGI-PGF)"/>
            <person name="Lucas S."/>
            <person name="Han J."/>
            <person name="Lapidus A."/>
            <person name="Bruce D."/>
            <person name="Goodwin L."/>
            <person name="Pitluck S."/>
            <person name="Peters L."/>
            <person name="Kyrpides N."/>
            <person name="Mavromatis K."/>
            <person name="Ivanova N."/>
            <person name="Mikhailova N."/>
            <person name="Chertkov O."/>
            <person name="Detter J.C."/>
            <person name="Tapia R."/>
            <person name="Han C."/>
            <person name="Land M."/>
            <person name="Hauser L."/>
            <person name="Markowitz V."/>
            <person name="Cheng J.-F."/>
            <person name="Hugenholtz P."/>
            <person name="Woyke T."/>
            <person name="Wu D."/>
            <person name="Spring S."/>
            <person name="Brambilla E."/>
            <person name="Klenk H.-P."/>
            <person name="Eisen J.A."/>
        </authorList>
    </citation>
    <scope>NUCLEOTIDE SEQUENCE [LARGE SCALE GENOMIC DNA]</scope>
    <source>
        <strain evidence="17 18">DSM 13497</strain>
    </source>
</reference>
<feature type="domain" description="Adenylosuccinate lyase PurB C-terminal" evidence="15">
    <location>
        <begin position="329"/>
        <end position="443"/>
    </location>
</feature>
<dbReference type="STRING" id="880073.Cabys_3171"/>
<evidence type="ECO:0000313" key="19">
    <source>
        <dbReference type="Proteomes" id="UP000183868"/>
    </source>
</evidence>
<comment type="function">
    <text evidence="9">Catalyzes two reactions in de novo purine nucleotide biosynthesis. Catalyzes the breakdown of 5-aminoimidazole- (N-succinylocarboxamide) ribotide (SAICAR or 2-[5-amino-1-(5-phospho-beta-D-ribosyl)imidazole-4-carboxamido]succinate) to 5-aminoimidazole-4-carboxamide ribotide (AICAR or 5-amino-1-(5-phospho-beta-D-ribosyl)imidazole-4-carboxamide) and fumarate, and of adenylosuccinate (ADS or N(6)-(1,2-dicarboxyethyl)-AMP) to adenosine monophosphate (AMP) and fumarate.</text>
</comment>
<proteinExistence type="inferred from homology"/>
<evidence type="ECO:0000256" key="3">
    <source>
        <dbReference type="ARBA" id="ARBA00008273"/>
    </source>
</evidence>
<evidence type="ECO:0000256" key="11">
    <source>
        <dbReference type="ARBA" id="ARBA00049115"/>
    </source>
</evidence>
<dbReference type="HOGENOM" id="CLU_025566_2_0_0"/>
<dbReference type="UniPathway" id="UPA00075">
    <property type="reaction ID" value="UER00336"/>
</dbReference>
<evidence type="ECO:0000256" key="13">
    <source>
        <dbReference type="RuleBase" id="RU361172"/>
    </source>
</evidence>
<dbReference type="PROSITE" id="PS00163">
    <property type="entry name" value="FUMARATE_LYASES"/>
    <property type="match status" value="1"/>
</dbReference>
<dbReference type="InterPro" id="IPR024083">
    <property type="entry name" value="Fumarase/histidase_N"/>
</dbReference>
<dbReference type="AlphaFoldDB" id="H1XQC5"/>
<dbReference type="GO" id="GO:0004018">
    <property type="term" value="F:N6-(1,2-dicarboxyethyl)AMP AMP-lyase (fumarate-forming) activity"/>
    <property type="evidence" value="ECO:0007669"/>
    <property type="project" value="UniProtKB-UniRule"/>
</dbReference>
<dbReference type="InterPro" id="IPR022761">
    <property type="entry name" value="Fumarate_lyase_N"/>
</dbReference>
<evidence type="ECO:0000259" key="14">
    <source>
        <dbReference type="Pfam" id="PF00206"/>
    </source>
</evidence>
<evidence type="ECO:0000256" key="12">
    <source>
        <dbReference type="NCBIfam" id="TIGR00928"/>
    </source>
</evidence>
<comment type="pathway">
    <text evidence="2 13">Purine metabolism; AMP biosynthesis via de novo pathway; AMP from IMP: step 2/2.</text>
</comment>
<dbReference type="GO" id="GO:0006189">
    <property type="term" value="P:'de novo' IMP biosynthetic process"/>
    <property type="evidence" value="ECO:0007669"/>
    <property type="project" value="UniProtKB-UniPathway"/>
</dbReference>
<dbReference type="Pfam" id="PF00206">
    <property type="entry name" value="Lyase_1"/>
    <property type="match status" value="1"/>
</dbReference>
<dbReference type="SUPFAM" id="SSF48557">
    <property type="entry name" value="L-aspartase-like"/>
    <property type="match status" value="1"/>
</dbReference>
<dbReference type="EMBL" id="CP018099">
    <property type="protein sequence ID" value="APF19919.1"/>
    <property type="molecule type" value="Genomic_DNA"/>
</dbReference>
<dbReference type="NCBIfam" id="NF006764">
    <property type="entry name" value="PRK09285.1"/>
    <property type="match status" value="1"/>
</dbReference>
<dbReference type="InterPro" id="IPR013539">
    <property type="entry name" value="PurB_C"/>
</dbReference>
<dbReference type="InterPro" id="IPR008948">
    <property type="entry name" value="L-Aspartase-like"/>
</dbReference>
<feature type="domain" description="Fumarate lyase N-terminal" evidence="14">
    <location>
        <begin position="21"/>
        <end position="310"/>
    </location>
</feature>
<dbReference type="Gene3D" id="1.10.275.10">
    <property type="entry name" value="Fumarase/aspartase (N-terminal domain)"/>
    <property type="match status" value="1"/>
</dbReference>
<evidence type="ECO:0000256" key="2">
    <source>
        <dbReference type="ARBA" id="ARBA00004734"/>
    </source>
</evidence>
<dbReference type="RefSeq" id="WP_006926920.1">
    <property type="nucleotide sequence ID" value="NZ_CM001402.1"/>
</dbReference>
<comment type="pathway">
    <text evidence="1 13">Purine metabolism; IMP biosynthesis via de novo pathway; 5-amino-1-(5-phospho-D-ribosyl)imidazole-4-carboxamide from 5-amino-1-(5-phospho-D-ribosyl)imidazole-4-carboxylate: step 2/2.</text>
</comment>
<dbReference type="OrthoDB" id="9768878at2"/>
<dbReference type="InterPro" id="IPR004769">
    <property type="entry name" value="Pur_lyase"/>
</dbReference>
<evidence type="ECO:0000256" key="4">
    <source>
        <dbReference type="ARBA" id="ARBA00012339"/>
    </source>
</evidence>
<dbReference type="Gene3D" id="1.20.200.10">
    <property type="entry name" value="Fumarase/aspartase (Central domain)"/>
    <property type="match status" value="1"/>
</dbReference>
<dbReference type="EMBL" id="CM001402">
    <property type="protein sequence ID" value="EHO40012.1"/>
    <property type="molecule type" value="Genomic_DNA"/>
</dbReference>
<evidence type="ECO:0000259" key="15">
    <source>
        <dbReference type="Pfam" id="PF08328"/>
    </source>
</evidence>
<keyword evidence="6 13" id="KW-0658">Purine biosynthesis</keyword>
<dbReference type="UniPathway" id="UPA00074">
    <property type="reaction ID" value="UER00132"/>
</dbReference>
<dbReference type="EC" id="4.3.2.2" evidence="4 12"/>
<organism evidence="17 18">
    <name type="scientific">Caldithrix abyssi DSM 13497</name>
    <dbReference type="NCBI Taxonomy" id="880073"/>
    <lineage>
        <taxon>Bacteria</taxon>
        <taxon>Pseudomonadati</taxon>
        <taxon>Calditrichota</taxon>
        <taxon>Calditrichia</taxon>
        <taxon>Calditrichales</taxon>
        <taxon>Calditrichaceae</taxon>
        <taxon>Caldithrix</taxon>
    </lineage>
</organism>